<name>A0ACC2NBE8_9HYME</name>
<proteinExistence type="predicted"/>
<organism evidence="1 2">
    <name type="scientific">Eretmocerus hayati</name>
    <dbReference type="NCBI Taxonomy" id="131215"/>
    <lineage>
        <taxon>Eukaryota</taxon>
        <taxon>Metazoa</taxon>
        <taxon>Ecdysozoa</taxon>
        <taxon>Arthropoda</taxon>
        <taxon>Hexapoda</taxon>
        <taxon>Insecta</taxon>
        <taxon>Pterygota</taxon>
        <taxon>Neoptera</taxon>
        <taxon>Endopterygota</taxon>
        <taxon>Hymenoptera</taxon>
        <taxon>Apocrita</taxon>
        <taxon>Proctotrupomorpha</taxon>
        <taxon>Chalcidoidea</taxon>
        <taxon>Aphelinidae</taxon>
        <taxon>Aphelininae</taxon>
        <taxon>Eretmocerus</taxon>
    </lineage>
</organism>
<comment type="caution">
    <text evidence="1">The sequence shown here is derived from an EMBL/GenBank/DDBJ whole genome shotgun (WGS) entry which is preliminary data.</text>
</comment>
<keyword evidence="2" id="KW-1185">Reference proteome</keyword>
<dbReference type="Proteomes" id="UP001239111">
    <property type="component" value="Chromosome 4"/>
</dbReference>
<dbReference type="EMBL" id="CM056744">
    <property type="protein sequence ID" value="KAJ8667677.1"/>
    <property type="molecule type" value="Genomic_DNA"/>
</dbReference>
<sequence length="639" mass="73728">MNLAVFSLALGISVCKVKANQDIPEDCLSSCLFKHLRKSLSPYKVNVIVPSFNDLSPLAQEIIYRTDQHFAITSMDFEGMMQMKKKMDGGLRKYALNRIPERNNLHMGILELKNTSNASVEMIKVLNYFYVLSPFTRGKYLMNIITKEEIDLDLLFRKASSLNFIDLTVVQWIKTDAFQKVHLTPMPTNEHRILVNTFNSFSNFLNKSLVDSKTDLFPESVRNLNDGLQLTTRLNHVSVSYWDNTTMTIMSTLITSMTRQEPVFKFLDIKSTLRPKNNLSIQTSNLFYPMDQGPIIYDKPQLEDFLEIFLQEVYLPENRAIYFYLRRPKVYKKTLSLAAIIAFGGLAFTAWIFAMWAYLLGFEEPNWSFLNILTVQMGGSIVHRGHMRLSKMIFKMSIYIATLIVVTLGTDYMMQIFILRQHLPEIKTIKDLANSNIDLMMYENEFEISKRNYQTFIEGDSNLGKIYDCIKPQKTLGGFVNFCNANFIEKEDLLEVDHSINLCISILDFEPIILKQDNEFQVDRIHDPIAVGPLRVLLGNMKFYFKYQLQKSVNKIAQVGFIKKLRTENEAFMKKSLKDVPESKMIGDAEVPLQDQLWPILTVGYVTGIIALLCEIIWKMFIAKTWFGKSVSAFYRSSG</sequence>
<gene>
    <name evidence="1" type="ORF">QAD02_009340</name>
</gene>
<accession>A0ACC2NBE8</accession>
<evidence type="ECO:0000313" key="1">
    <source>
        <dbReference type="EMBL" id="KAJ8667677.1"/>
    </source>
</evidence>
<reference evidence="1" key="1">
    <citation type="submission" date="2023-04" db="EMBL/GenBank/DDBJ databases">
        <title>A chromosome-level genome assembly of the parasitoid wasp Eretmocerus hayati.</title>
        <authorList>
            <person name="Zhong Y."/>
            <person name="Liu S."/>
            <person name="Liu Y."/>
        </authorList>
    </citation>
    <scope>NUCLEOTIDE SEQUENCE</scope>
    <source>
        <strain evidence="1">ZJU_SS_LIU_2023</strain>
    </source>
</reference>
<protein>
    <submittedName>
        <fullName evidence="1">Uncharacterized protein</fullName>
    </submittedName>
</protein>
<evidence type="ECO:0000313" key="2">
    <source>
        <dbReference type="Proteomes" id="UP001239111"/>
    </source>
</evidence>